<evidence type="ECO:0000313" key="5">
    <source>
        <dbReference type="Proteomes" id="UP000633601"/>
    </source>
</evidence>
<dbReference type="CDD" id="cd07989">
    <property type="entry name" value="LPLAT_AGPAT-like"/>
    <property type="match status" value="1"/>
</dbReference>
<dbReference type="SMART" id="SM00563">
    <property type="entry name" value="PlsC"/>
    <property type="match status" value="1"/>
</dbReference>
<keyword evidence="5" id="KW-1185">Reference proteome</keyword>
<dbReference type="EMBL" id="JACSQE010000002">
    <property type="protein sequence ID" value="MBD7997535.1"/>
    <property type="molecule type" value="Genomic_DNA"/>
</dbReference>
<dbReference type="Pfam" id="PF01553">
    <property type="entry name" value="Acyltransferase"/>
    <property type="match status" value="1"/>
</dbReference>
<keyword evidence="2 4" id="KW-0012">Acyltransferase</keyword>
<organism evidence="4 5">
    <name type="scientific">Oerskovia gallyi</name>
    <dbReference type="NCBI Taxonomy" id="2762226"/>
    <lineage>
        <taxon>Bacteria</taxon>
        <taxon>Bacillati</taxon>
        <taxon>Actinomycetota</taxon>
        <taxon>Actinomycetes</taxon>
        <taxon>Micrococcales</taxon>
        <taxon>Cellulomonadaceae</taxon>
        <taxon>Oerskovia</taxon>
    </lineage>
</organism>
<keyword evidence="1" id="KW-0808">Transferase</keyword>
<dbReference type="PANTHER" id="PTHR10434:SF55">
    <property type="entry name" value="POSSIBLE ACYLTRANSFERASE"/>
    <property type="match status" value="1"/>
</dbReference>
<dbReference type="SUPFAM" id="SSF69593">
    <property type="entry name" value="Glycerol-3-phosphate (1)-acyltransferase"/>
    <property type="match status" value="1"/>
</dbReference>
<feature type="domain" description="Phospholipid/glycerol acyltransferase" evidence="3">
    <location>
        <begin position="21"/>
        <end position="139"/>
    </location>
</feature>
<comment type="caution">
    <text evidence="4">The sequence shown here is derived from an EMBL/GenBank/DDBJ whole genome shotgun (WGS) entry which is preliminary data.</text>
</comment>
<proteinExistence type="predicted"/>
<evidence type="ECO:0000256" key="2">
    <source>
        <dbReference type="ARBA" id="ARBA00023315"/>
    </source>
</evidence>
<dbReference type="Proteomes" id="UP000633601">
    <property type="component" value="Unassembled WGS sequence"/>
</dbReference>
<sequence>MFTITRRDWQGEENIPATGGFIAAGNHMSNIDPLTFAHFLYDNGRAPKILAKASLWKVPFFGGLLNRTGMIPVQRNTAGAASSVSAAVDQLTLGECVAVFPEGTLTRDPDLWPMVGKTGAARLALASRMPVVPIAQWGMQDILPRYSKRFRPFPPKKVAVHAGPPVDLSDLYERPIDTVTLREATDRIMDAITGLLEDIRGEKAPAERFDVRKNPGSEERK</sequence>
<dbReference type="PANTHER" id="PTHR10434">
    <property type="entry name" value="1-ACYL-SN-GLYCEROL-3-PHOSPHATE ACYLTRANSFERASE"/>
    <property type="match status" value="1"/>
</dbReference>
<dbReference type="GO" id="GO:0016746">
    <property type="term" value="F:acyltransferase activity"/>
    <property type="evidence" value="ECO:0007669"/>
    <property type="project" value="UniProtKB-KW"/>
</dbReference>
<evidence type="ECO:0000313" key="4">
    <source>
        <dbReference type="EMBL" id="MBD7997535.1"/>
    </source>
</evidence>
<reference evidence="4 5" key="1">
    <citation type="submission" date="2020-08" db="EMBL/GenBank/DDBJ databases">
        <title>A Genomic Blueprint of the Chicken Gut Microbiome.</title>
        <authorList>
            <person name="Gilroy R."/>
            <person name="Ravi A."/>
            <person name="Getino M."/>
            <person name="Pursley I."/>
            <person name="Horton D.L."/>
            <person name="Alikhan N.-F."/>
            <person name="Baker D."/>
            <person name="Gharbi K."/>
            <person name="Hall N."/>
            <person name="Watson M."/>
            <person name="Adriaenssens E.M."/>
            <person name="Foster-Nyarko E."/>
            <person name="Jarju S."/>
            <person name="Secka A."/>
            <person name="Antonio M."/>
            <person name="Oren A."/>
            <person name="Chaudhuri R."/>
            <person name="La Ragione R.M."/>
            <person name="Hildebrand F."/>
            <person name="Pallen M.J."/>
        </authorList>
    </citation>
    <scope>NUCLEOTIDE SEQUENCE [LARGE SCALE GENOMIC DNA]</scope>
    <source>
        <strain evidence="4 5">Sa2CUA8</strain>
    </source>
</reference>
<accession>A0ABR8UYB0</accession>
<name>A0ABR8UYB0_9CELL</name>
<gene>
    <name evidence="4" type="ORF">H9640_03080</name>
</gene>
<dbReference type="InterPro" id="IPR002123">
    <property type="entry name" value="Plipid/glycerol_acylTrfase"/>
</dbReference>
<evidence type="ECO:0000259" key="3">
    <source>
        <dbReference type="SMART" id="SM00563"/>
    </source>
</evidence>
<evidence type="ECO:0000256" key="1">
    <source>
        <dbReference type="ARBA" id="ARBA00022679"/>
    </source>
</evidence>
<protein>
    <submittedName>
        <fullName evidence="4">1-acyl-sn-glycerol-3-phosphate acyltransferase</fullName>
    </submittedName>
</protein>